<protein>
    <submittedName>
        <fullName evidence="2">Uncharacterized protein</fullName>
    </submittedName>
</protein>
<feature type="compositionally biased region" description="Basic and acidic residues" evidence="1">
    <location>
        <begin position="30"/>
        <end position="72"/>
    </location>
</feature>
<feature type="region of interest" description="Disordered" evidence="1">
    <location>
        <begin position="30"/>
        <end position="76"/>
    </location>
</feature>
<name>A0A8X8I8J9_CALTT</name>
<evidence type="ECO:0000313" key="3">
    <source>
        <dbReference type="Proteomes" id="UP000825179"/>
    </source>
</evidence>
<evidence type="ECO:0000256" key="1">
    <source>
        <dbReference type="SAM" id="MobiDB-lite"/>
    </source>
</evidence>
<gene>
    <name evidence="2" type="ORF">HUR95_14140</name>
</gene>
<evidence type="ECO:0000313" key="2">
    <source>
        <dbReference type="EMBL" id="QZT33377.1"/>
    </source>
</evidence>
<reference evidence="2 3" key="1">
    <citation type="journal article" date="2020" name="Extremophiles">
        <title>Genomic analysis of Caldalkalibacillus thermarum TA2.A1 reveals aerobic alkaliphilic metabolism and evolutionary hallmarks linking alkaliphilic bacteria and plant life.</title>
        <authorList>
            <person name="de Jong S.I."/>
            <person name="van den Broek M.A."/>
            <person name="Merkel A.Y."/>
            <person name="de la Torre Cortes P."/>
            <person name="Kalamorz F."/>
            <person name="Cook G.M."/>
            <person name="van Loosdrecht M.C.M."/>
            <person name="McMillan D.G.G."/>
        </authorList>
    </citation>
    <scope>NUCLEOTIDE SEQUENCE [LARGE SCALE GENOMIC DNA]</scope>
    <source>
        <strain evidence="2 3">TA2.A1</strain>
    </source>
</reference>
<keyword evidence="3" id="KW-1185">Reference proteome</keyword>
<organism evidence="2 3">
    <name type="scientific">Caldalkalibacillus thermarum (strain TA2.A1)</name>
    <dbReference type="NCBI Taxonomy" id="986075"/>
    <lineage>
        <taxon>Bacteria</taxon>
        <taxon>Bacillati</taxon>
        <taxon>Bacillota</taxon>
        <taxon>Bacilli</taxon>
        <taxon>Bacillales</taxon>
        <taxon>Bacillaceae</taxon>
        <taxon>Caldalkalibacillus</taxon>
    </lineage>
</organism>
<dbReference type="KEGG" id="cthu:HUR95_14140"/>
<dbReference type="AlphaFoldDB" id="A0A8X8I8J9"/>
<dbReference type="Proteomes" id="UP000825179">
    <property type="component" value="Chromosome"/>
</dbReference>
<proteinExistence type="predicted"/>
<dbReference type="EMBL" id="CP082237">
    <property type="protein sequence ID" value="QZT33377.1"/>
    <property type="molecule type" value="Genomic_DNA"/>
</dbReference>
<dbReference type="RefSeq" id="WP_222822667.1">
    <property type="nucleotide sequence ID" value="NZ_CP082237.1"/>
</dbReference>
<sequence>MDLFEFIMNNFIFFLVLLWIVSSLFGKRGQAENEQPRPVRRHPQEQPTWEKMEGWEQEKPWEKANELQEKVSDQPGQETLAIELEKQPGRVGGERSPREAIYKQIGLTEKQRRAKEMDLTDAKVAANEIGSMGEMSGLRPKERFRQEAQAWLDFKKMTDKSVVQGYI</sequence>
<accession>A0A8X8I8J9</accession>